<dbReference type="Pfam" id="PF05199">
    <property type="entry name" value="GMC_oxred_C"/>
    <property type="match status" value="1"/>
</dbReference>
<protein>
    <submittedName>
        <fullName evidence="9">Glucose-methanol-choline oxidoreductase</fullName>
    </submittedName>
</protein>
<evidence type="ECO:0000256" key="2">
    <source>
        <dbReference type="ARBA" id="ARBA00010790"/>
    </source>
</evidence>
<evidence type="ECO:0000259" key="8">
    <source>
        <dbReference type="PROSITE" id="PS00624"/>
    </source>
</evidence>
<dbReference type="PROSITE" id="PS00624">
    <property type="entry name" value="GMC_OXRED_2"/>
    <property type="match status" value="1"/>
</dbReference>
<comment type="caution">
    <text evidence="9">The sequence shown here is derived from an EMBL/GenBank/DDBJ whole genome shotgun (WGS) entry which is preliminary data.</text>
</comment>
<comment type="similarity">
    <text evidence="2 6">Belongs to the GMC oxidoreductase family.</text>
</comment>
<dbReference type="SUPFAM" id="SSF54373">
    <property type="entry name" value="FAD-linked reductases, C-terminal domain"/>
    <property type="match status" value="1"/>
</dbReference>
<evidence type="ECO:0000313" key="9">
    <source>
        <dbReference type="EMBL" id="KMK12202.1"/>
    </source>
</evidence>
<dbReference type="GO" id="GO:0016614">
    <property type="term" value="F:oxidoreductase activity, acting on CH-OH group of donors"/>
    <property type="evidence" value="ECO:0007669"/>
    <property type="project" value="InterPro"/>
</dbReference>
<feature type="binding site" evidence="5">
    <location>
        <position position="219"/>
    </location>
    <ligand>
        <name>FAD</name>
        <dbReference type="ChEBI" id="CHEBI:57692"/>
    </ligand>
</feature>
<dbReference type="Gene3D" id="3.30.560.10">
    <property type="entry name" value="Glucose Oxidase, domain 3"/>
    <property type="match status" value="1"/>
</dbReference>
<evidence type="ECO:0000313" key="10">
    <source>
        <dbReference type="Proteomes" id="UP000036196"/>
    </source>
</evidence>
<evidence type="ECO:0000256" key="4">
    <source>
        <dbReference type="ARBA" id="ARBA00022827"/>
    </source>
</evidence>
<dbReference type="PROSITE" id="PS00623">
    <property type="entry name" value="GMC_OXRED_1"/>
    <property type="match status" value="1"/>
</dbReference>
<keyword evidence="4 5" id="KW-0274">FAD</keyword>
<organism evidence="9 10">
    <name type="scientific">Pluralibacter gergoviae</name>
    <name type="common">Enterobacter gergoviae</name>
    <dbReference type="NCBI Taxonomy" id="61647"/>
    <lineage>
        <taxon>Bacteria</taxon>
        <taxon>Pseudomonadati</taxon>
        <taxon>Pseudomonadota</taxon>
        <taxon>Gammaproteobacteria</taxon>
        <taxon>Enterobacterales</taxon>
        <taxon>Enterobacteriaceae</taxon>
        <taxon>Pluralibacter</taxon>
    </lineage>
</organism>
<evidence type="ECO:0000256" key="3">
    <source>
        <dbReference type="ARBA" id="ARBA00022630"/>
    </source>
</evidence>
<feature type="domain" description="Glucose-methanol-choline oxidoreductase N-terminal" evidence="7">
    <location>
        <begin position="80"/>
        <end position="103"/>
    </location>
</feature>
<keyword evidence="10" id="KW-1185">Reference proteome</keyword>
<feature type="domain" description="Glucose-methanol-choline oxidoreductase N-terminal" evidence="8">
    <location>
        <begin position="250"/>
        <end position="264"/>
    </location>
</feature>
<dbReference type="InterPro" id="IPR036188">
    <property type="entry name" value="FAD/NAD-bd_sf"/>
</dbReference>
<dbReference type="PATRIC" id="fig|61647.15.peg.2045"/>
<name>A0A0J5NUZ8_PLUGE</name>
<dbReference type="Proteomes" id="UP000036196">
    <property type="component" value="Unassembled WGS sequence"/>
</dbReference>
<evidence type="ECO:0000256" key="5">
    <source>
        <dbReference type="PIRSR" id="PIRSR000137-2"/>
    </source>
</evidence>
<dbReference type="GO" id="GO:0050660">
    <property type="term" value="F:flavin adenine dinucleotide binding"/>
    <property type="evidence" value="ECO:0007669"/>
    <property type="project" value="InterPro"/>
</dbReference>
<dbReference type="PIRSF" id="PIRSF000137">
    <property type="entry name" value="Alcohol_oxidase"/>
    <property type="match status" value="1"/>
</dbReference>
<keyword evidence="3 6" id="KW-0285">Flavoprotein</keyword>
<evidence type="ECO:0000256" key="6">
    <source>
        <dbReference type="RuleBase" id="RU003968"/>
    </source>
</evidence>
<gene>
    <name evidence="9" type="ORF">ABW06_17615</name>
</gene>
<dbReference type="eggNOG" id="COG2303">
    <property type="taxonomic scope" value="Bacteria"/>
</dbReference>
<dbReference type="EMBL" id="LDZF01000020">
    <property type="protein sequence ID" value="KMK12202.1"/>
    <property type="molecule type" value="Genomic_DNA"/>
</dbReference>
<dbReference type="AlphaFoldDB" id="A0A0J5NUZ8"/>
<dbReference type="InterPro" id="IPR007867">
    <property type="entry name" value="GMC_OxRtase_C"/>
</dbReference>
<dbReference type="InterPro" id="IPR000172">
    <property type="entry name" value="GMC_OxRdtase_N"/>
</dbReference>
<feature type="binding site" evidence="5">
    <location>
        <position position="82"/>
    </location>
    <ligand>
        <name>FAD</name>
        <dbReference type="ChEBI" id="CHEBI:57692"/>
    </ligand>
</feature>
<dbReference type="RefSeq" id="WP_048279905.1">
    <property type="nucleotide sequence ID" value="NZ_LDZF01000020.1"/>
</dbReference>
<evidence type="ECO:0000259" key="7">
    <source>
        <dbReference type="PROSITE" id="PS00623"/>
    </source>
</evidence>
<proteinExistence type="inferred from homology"/>
<reference evidence="9 10" key="1">
    <citation type="submission" date="2015-05" db="EMBL/GenBank/DDBJ databases">
        <title>Genome sequences of Pluralibacter gergoviae.</title>
        <authorList>
            <person name="Greninger A.L."/>
            <person name="Miller S."/>
        </authorList>
    </citation>
    <scope>NUCLEOTIDE SEQUENCE [LARGE SCALE GENOMIC DNA]</scope>
    <source>
        <strain evidence="9 10">JS81F13</strain>
    </source>
</reference>
<dbReference type="Gene3D" id="3.50.50.60">
    <property type="entry name" value="FAD/NAD(P)-binding domain"/>
    <property type="match status" value="1"/>
</dbReference>
<dbReference type="SUPFAM" id="SSF51905">
    <property type="entry name" value="FAD/NAD(P)-binding domain"/>
    <property type="match status" value="1"/>
</dbReference>
<dbReference type="Pfam" id="PF00732">
    <property type="entry name" value="GMC_oxred_N"/>
    <property type="match status" value="1"/>
</dbReference>
<sequence length="528" mass="57425">MSEHEFDILIIGSGAAGCVIAGHLAEKTKAKIIVLEAGSRDKDPLIHIPAGYGRILAKDHHVWPYDTIPQHGTTRRFRMGKVVGGGSSINAMCYVRGQKRDFDSWYQASGRDGDWSFENIWKTFIEQEKSDTFHNKHHGIDGSLAVQLPRGINTLNQYCLKAFQEYGLPYNPDYNGDTQIGVSPVQSNVSDGKRCSAYVAHLRRHVDSGRVTLQTDTVVRRILFKGNKAVGVETGDGTRLMAKNVIVSAGAVQTPKILMHSGIGPADHLQKFGIQPLVNLPGVGENLHDHPIIPVSAYVRGTLGYQSAASGAGALKAGMRYYLTKDGPASGNGIETVSYWDPQDFSAEPTVQCYHEPIISDNGLTPTGTRSGITFALVVLQPRSRGSVRLGSRDPLAMPLIDPKFIDDKYDLEVGIQAVKAIRKVMSHNSLARVLEEEAMPGPAVQSDEQIGEFVKRVATTMWHPVGTCRMGSDEMGVVDADLKVKQTENLYVMDASMMPNITSGNTNAPTQALALIGAKRLVKRLGA</sequence>
<dbReference type="STRING" id="61647.LG71_16165"/>
<evidence type="ECO:0000256" key="1">
    <source>
        <dbReference type="ARBA" id="ARBA00001974"/>
    </source>
</evidence>
<comment type="cofactor">
    <cofactor evidence="1 5">
        <name>FAD</name>
        <dbReference type="ChEBI" id="CHEBI:57692"/>
    </cofactor>
</comment>
<dbReference type="PANTHER" id="PTHR11552:SF147">
    <property type="entry name" value="CHOLINE DEHYDROGENASE, MITOCHONDRIAL"/>
    <property type="match status" value="1"/>
</dbReference>
<dbReference type="PANTHER" id="PTHR11552">
    <property type="entry name" value="GLUCOSE-METHANOL-CHOLINE GMC OXIDOREDUCTASE"/>
    <property type="match status" value="1"/>
</dbReference>
<accession>A0A0J5NUZ8</accession>
<dbReference type="InterPro" id="IPR012132">
    <property type="entry name" value="GMC_OxRdtase"/>
</dbReference>
<feature type="binding site" evidence="5">
    <location>
        <begin position="463"/>
        <end position="464"/>
    </location>
    <ligand>
        <name>FAD</name>
        <dbReference type="ChEBI" id="CHEBI:57692"/>
    </ligand>
</feature>